<keyword evidence="2" id="KW-0812">Transmembrane</keyword>
<gene>
    <name evidence="4" type="ORF">JQV55_02315</name>
</gene>
<dbReference type="Proteomes" id="UP000732193">
    <property type="component" value="Unassembled WGS sequence"/>
</dbReference>
<feature type="compositionally biased region" description="Polar residues" evidence="1">
    <location>
        <begin position="230"/>
        <end position="239"/>
    </location>
</feature>
<organism evidence="4 5">
    <name type="scientific">Sulfitobacter geojensis</name>
    <dbReference type="NCBI Taxonomy" id="1342299"/>
    <lineage>
        <taxon>Bacteria</taxon>
        <taxon>Pseudomonadati</taxon>
        <taxon>Pseudomonadota</taxon>
        <taxon>Alphaproteobacteria</taxon>
        <taxon>Rhodobacterales</taxon>
        <taxon>Roseobacteraceae</taxon>
        <taxon>Sulfitobacter</taxon>
    </lineage>
</organism>
<evidence type="ECO:0000313" key="4">
    <source>
        <dbReference type="EMBL" id="MBM1712394.1"/>
    </source>
</evidence>
<feature type="domain" description="SPOR" evidence="3">
    <location>
        <begin position="242"/>
        <end position="327"/>
    </location>
</feature>
<feature type="compositionally biased region" description="Basic residues" evidence="1">
    <location>
        <begin position="209"/>
        <end position="218"/>
    </location>
</feature>
<keyword evidence="2" id="KW-0472">Membrane</keyword>
<accession>A0AAE3B4Z9</accession>
<comment type="caution">
    <text evidence="4">The sequence shown here is derived from an EMBL/GenBank/DDBJ whole genome shotgun (WGS) entry which is preliminary data.</text>
</comment>
<evidence type="ECO:0000313" key="5">
    <source>
        <dbReference type="Proteomes" id="UP000732193"/>
    </source>
</evidence>
<keyword evidence="2" id="KW-1133">Transmembrane helix</keyword>
<protein>
    <submittedName>
        <fullName evidence="4">SPOR domain-containing protein</fullName>
    </submittedName>
</protein>
<evidence type="ECO:0000256" key="1">
    <source>
        <dbReference type="SAM" id="MobiDB-lite"/>
    </source>
</evidence>
<dbReference type="GO" id="GO:0042834">
    <property type="term" value="F:peptidoglycan binding"/>
    <property type="evidence" value="ECO:0007669"/>
    <property type="project" value="InterPro"/>
</dbReference>
<dbReference type="PROSITE" id="PS51724">
    <property type="entry name" value="SPOR"/>
    <property type="match status" value="1"/>
</dbReference>
<evidence type="ECO:0000259" key="3">
    <source>
        <dbReference type="PROSITE" id="PS51724"/>
    </source>
</evidence>
<feature type="region of interest" description="Disordered" evidence="1">
    <location>
        <begin position="209"/>
        <end position="242"/>
    </location>
</feature>
<name>A0AAE3B4Z9_9RHOB</name>
<dbReference type="AlphaFoldDB" id="A0AAE3B4Z9"/>
<dbReference type="Pfam" id="PF05036">
    <property type="entry name" value="SPOR"/>
    <property type="match status" value="1"/>
</dbReference>
<dbReference type="EMBL" id="JAFBRM010000001">
    <property type="protein sequence ID" value="MBM1712394.1"/>
    <property type="molecule type" value="Genomic_DNA"/>
</dbReference>
<proteinExistence type="predicted"/>
<dbReference type="InterPro" id="IPR036680">
    <property type="entry name" value="SPOR-like_sf"/>
</dbReference>
<dbReference type="InterPro" id="IPR007730">
    <property type="entry name" value="SPOR-like_dom"/>
</dbReference>
<dbReference type="Gene3D" id="3.30.70.1070">
    <property type="entry name" value="Sporulation related repeat"/>
    <property type="match status" value="1"/>
</dbReference>
<feature type="transmembrane region" description="Helical" evidence="2">
    <location>
        <begin position="28"/>
        <end position="46"/>
    </location>
</feature>
<evidence type="ECO:0000256" key="2">
    <source>
        <dbReference type="SAM" id="Phobius"/>
    </source>
</evidence>
<sequence>MAGEYYDDSLSVTGSTGPSNSLTTLTNVAGAVVSFALIVGIGVWGYKLLVRDVSGIPVVRAASGEMRIRPDEPGGEKASHQGLSVNAVAAVGTAAKPADRLILAPKPIDLTAEDQVMPASMVTSGPQAAQVANLPEEATVLDANEVKAALESGNVDDLVAQLTAGVAPISDLGNSTEETLASVNSSIVEEVVAAEEQVAALVAGPGLRQSKRPKKRPAVRASVTPAAVVSSGSPSNEVKASSLPAGTRLAQLGAFDSPEVAREQWDQLSRRFDVYLSDKTRIVQKATSGGRVFYRLRAMGFEDIADARRFCSALVAENADCIPVVTR</sequence>
<keyword evidence="5" id="KW-1185">Reference proteome</keyword>
<reference evidence="4 5" key="1">
    <citation type="submission" date="2021-01" db="EMBL/GenBank/DDBJ databases">
        <title>Diatom-associated Roseobacters Show Island Model of Population Structure.</title>
        <authorList>
            <person name="Qu L."/>
            <person name="Feng X."/>
            <person name="Chen Y."/>
            <person name="Li L."/>
            <person name="Wang X."/>
            <person name="Hu Z."/>
            <person name="Wang H."/>
            <person name="Luo H."/>
        </authorList>
    </citation>
    <scope>NUCLEOTIDE SEQUENCE [LARGE SCALE GENOMIC DNA]</scope>
    <source>
        <strain evidence="4 5">TR60-84</strain>
    </source>
</reference>